<dbReference type="OrthoDB" id="10421680at2759"/>
<proteinExistence type="predicted"/>
<reference evidence="1" key="1">
    <citation type="submission" date="2020-07" db="EMBL/GenBank/DDBJ databases">
        <title>Multicomponent nature underlies the extraordinary mechanical properties of spider dragline silk.</title>
        <authorList>
            <person name="Kono N."/>
            <person name="Nakamura H."/>
            <person name="Mori M."/>
            <person name="Yoshida Y."/>
            <person name="Ohtoshi R."/>
            <person name="Malay A.D."/>
            <person name="Moran D.A.P."/>
            <person name="Tomita M."/>
            <person name="Numata K."/>
            <person name="Arakawa K."/>
        </authorList>
    </citation>
    <scope>NUCLEOTIDE SEQUENCE</scope>
</reference>
<evidence type="ECO:0000313" key="1">
    <source>
        <dbReference type="EMBL" id="GFR22772.1"/>
    </source>
</evidence>
<organism evidence="1 2">
    <name type="scientific">Trichonephila clavata</name>
    <name type="common">Joro spider</name>
    <name type="synonym">Nephila clavata</name>
    <dbReference type="NCBI Taxonomy" id="2740835"/>
    <lineage>
        <taxon>Eukaryota</taxon>
        <taxon>Metazoa</taxon>
        <taxon>Ecdysozoa</taxon>
        <taxon>Arthropoda</taxon>
        <taxon>Chelicerata</taxon>
        <taxon>Arachnida</taxon>
        <taxon>Araneae</taxon>
        <taxon>Araneomorphae</taxon>
        <taxon>Entelegynae</taxon>
        <taxon>Araneoidea</taxon>
        <taxon>Nephilidae</taxon>
        <taxon>Trichonephila</taxon>
    </lineage>
</organism>
<evidence type="ECO:0000313" key="2">
    <source>
        <dbReference type="Proteomes" id="UP000887116"/>
    </source>
</evidence>
<name>A0A8X6HFE6_TRICU</name>
<dbReference type="EMBL" id="BMAO01038125">
    <property type="protein sequence ID" value="GFR22772.1"/>
    <property type="molecule type" value="Genomic_DNA"/>
</dbReference>
<accession>A0A8X6HFE6</accession>
<comment type="caution">
    <text evidence="1">The sequence shown here is derived from an EMBL/GenBank/DDBJ whole genome shotgun (WGS) entry which is preliminary data.</text>
</comment>
<sequence>MYLGMTVEDRSLSSIRMVGLRLKRNIGGKCRMLLDVYPQSSIEEENWMVLKLQRKCTLEEVESWSKGSELFQITYVEAAVLFYSRGKIWKKFDGFCIS</sequence>
<dbReference type="AlphaFoldDB" id="A0A8X6HFE6"/>
<keyword evidence="2" id="KW-1185">Reference proteome</keyword>
<gene>
    <name evidence="1" type="ORF">TNCT_587101</name>
</gene>
<protein>
    <submittedName>
        <fullName evidence="1">Uncharacterized protein</fullName>
    </submittedName>
</protein>
<dbReference type="Proteomes" id="UP000887116">
    <property type="component" value="Unassembled WGS sequence"/>
</dbReference>